<sequence>AFDLSNLLPRITSTTTTDLTFQLASQARIGRLSGGICCGASGCVRSKDDEESWGFFRAMFEDDGTARTKLLNHLSVTLPAE</sequence>
<organism evidence="1 2">
    <name type="scientific">Ambrosia artemisiifolia</name>
    <name type="common">Common ragweed</name>
    <dbReference type="NCBI Taxonomy" id="4212"/>
    <lineage>
        <taxon>Eukaryota</taxon>
        <taxon>Viridiplantae</taxon>
        <taxon>Streptophyta</taxon>
        <taxon>Embryophyta</taxon>
        <taxon>Tracheophyta</taxon>
        <taxon>Spermatophyta</taxon>
        <taxon>Magnoliopsida</taxon>
        <taxon>eudicotyledons</taxon>
        <taxon>Gunneridae</taxon>
        <taxon>Pentapetalae</taxon>
        <taxon>asterids</taxon>
        <taxon>campanulids</taxon>
        <taxon>Asterales</taxon>
        <taxon>Asteraceae</taxon>
        <taxon>Asteroideae</taxon>
        <taxon>Heliantheae alliance</taxon>
        <taxon>Heliantheae</taxon>
        <taxon>Ambrosia</taxon>
    </lineage>
</organism>
<evidence type="ECO:0000313" key="1">
    <source>
        <dbReference type="EMBL" id="KAI7728044.1"/>
    </source>
</evidence>
<dbReference type="EMBL" id="JAMZMK010011275">
    <property type="protein sequence ID" value="KAI7728044.1"/>
    <property type="molecule type" value="Genomic_DNA"/>
</dbReference>
<dbReference type="AlphaFoldDB" id="A0AAD5BTQ8"/>
<feature type="non-terminal residue" evidence="1">
    <location>
        <position position="81"/>
    </location>
</feature>
<proteinExistence type="predicted"/>
<evidence type="ECO:0000313" key="2">
    <source>
        <dbReference type="Proteomes" id="UP001206925"/>
    </source>
</evidence>
<keyword evidence="2" id="KW-1185">Reference proteome</keyword>
<reference evidence="1" key="1">
    <citation type="submission" date="2022-06" db="EMBL/GenBank/DDBJ databases">
        <title>Uncovering the hologenomic basis of an extraordinary plant invasion.</title>
        <authorList>
            <person name="Bieker V.C."/>
            <person name="Martin M.D."/>
            <person name="Gilbert T."/>
            <person name="Hodgins K."/>
            <person name="Battlay P."/>
            <person name="Petersen B."/>
            <person name="Wilson J."/>
        </authorList>
    </citation>
    <scope>NUCLEOTIDE SEQUENCE</scope>
    <source>
        <strain evidence="1">AA19_3_7</strain>
        <tissue evidence="1">Leaf</tissue>
    </source>
</reference>
<gene>
    <name evidence="1" type="ORF">M8C21_014999</name>
</gene>
<feature type="non-terminal residue" evidence="1">
    <location>
        <position position="1"/>
    </location>
</feature>
<dbReference type="Proteomes" id="UP001206925">
    <property type="component" value="Unassembled WGS sequence"/>
</dbReference>
<protein>
    <submittedName>
        <fullName evidence="1">Uncharacterized protein</fullName>
    </submittedName>
</protein>
<comment type="caution">
    <text evidence="1">The sequence shown here is derived from an EMBL/GenBank/DDBJ whole genome shotgun (WGS) entry which is preliminary data.</text>
</comment>
<name>A0AAD5BTQ8_AMBAR</name>
<accession>A0AAD5BTQ8</accession>